<feature type="transmembrane region" description="Helical" evidence="2">
    <location>
        <begin position="310"/>
        <end position="332"/>
    </location>
</feature>
<keyword evidence="2" id="KW-0812">Transmembrane</keyword>
<keyword evidence="2" id="KW-1133">Transmembrane helix</keyword>
<dbReference type="InterPro" id="IPR002656">
    <property type="entry name" value="Acyl_transf_3_dom"/>
</dbReference>
<protein>
    <submittedName>
        <fullName evidence="4">Fucose 4-O-acetylase</fullName>
    </submittedName>
</protein>
<dbReference type="GO" id="GO:0016747">
    <property type="term" value="F:acyltransferase activity, transferring groups other than amino-acyl groups"/>
    <property type="evidence" value="ECO:0007669"/>
    <property type="project" value="InterPro"/>
</dbReference>
<proteinExistence type="predicted"/>
<dbReference type="AlphaFoldDB" id="A0A1H3FML0"/>
<feature type="transmembrane region" description="Helical" evidence="2">
    <location>
        <begin position="120"/>
        <end position="141"/>
    </location>
</feature>
<feature type="transmembrane region" description="Helical" evidence="2">
    <location>
        <begin position="216"/>
        <end position="238"/>
    </location>
</feature>
<sequence>MDADRPVDLRAPPGDVDGPCAAAAERDRGERDLEPVRSPAGTRPRIAWLDIARGAAVALVVFGHVWRGLHEAGVLATGPLFESVDRAIYLFHMPLFFLLSGLVFPPMIRRAPGAFLGGRAWRLLYPMALWTYLLIGLRLLAPGGVNHPTSAGDLLRLPLPPFELFWFVWALFLIQLAAYAVLRAAGRGGRVALAATGVMAAGAAIALFHGADKNALAVWIAPAMRNLPYFALGVLCAAGAPRLGRIGRGGALAGAAVVALCIAIDQSMGPGPWARTLLAVSAACGFTALVAGLVGGLAEAEAEKGLAGRGLTVIGQGAMAVFLMHVVFAAATRIALSAAGVENLAVHVTLGTVAGIAGPLAALVCARRLKLDRAAGF</sequence>
<evidence type="ECO:0000256" key="2">
    <source>
        <dbReference type="SAM" id="Phobius"/>
    </source>
</evidence>
<keyword evidence="5" id="KW-1185">Reference proteome</keyword>
<organism evidence="4 5">
    <name type="scientific">Albimonas donghaensis</name>
    <dbReference type="NCBI Taxonomy" id="356660"/>
    <lineage>
        <taxon>Bacteria</taxon>
        <taxon>Pseudomonadati</taxon>
        <taxon>Pseudomonadota</taxon>
        <taxon>Alphaproteobacteria</taxon>
        <taxon>Rhodobacterales</taxon>
        <taxon>Paracoccaceae</taxon>
        <taxon>Albimonas</taxon>
    </lineage>
</organism>
<dbReference type="PANTHER" id="PTHR37312:SF1">
    <property type="entry name" value="MEMBRANE-BOUND ACYLTRANSFERASE YKRP-RELATED"/>
    <property type="match status" value="1"/>
</dbReference>
<evidence type="ECO:0000256" key="1">
    <source>
        <dbReference type="SAM" id="MobiDB-lite"/>
    </source>
</evidence>
<reference evidence="4 5" key="1">
    <citation type="submission" date="2016-10" db="EMBL/GenBank/DDBJ databases">
        <authorList>
            <person name="de Groot N.N."/>
        </authorList>
    </citation>
    <scope>NUCLEOTIDE SEQUENCE [LARGE SCALE GENOMIC DNA]</scope>
    <source>
        <strain evidence="4 5">DSM 17890</strain>
    </source>
</reference>
<dbReference type="RefSeq" id="WP_092685401.1">
    <property type="nucleotide sequence ID" value="NZ_FNMZ01000013.1"/>
</dbReference>
<name>A0A1H3FML0_9RHOB</name>
<dbReference type="STRING" id="356660.SAMN05444336_11324"/>
<dbReference type="PANTHER" id="PTHR37312">
    <property type="entry name" value="MEMBRANE-BOUND ACYLTRANSFERASE YKRP-RELATED"/>
    <property type="match status" value="1"/>
</dbReference>
<evidence type="ECO:0000259" key="3">
    <source>
        <dbReference type="Pfam" id="PF01757"/>
    </source>
</evidence>
<feature type="transmembrane region" description="Helical" evidence="2">
    <location>
        <begin position="87"/>
        <end position="108"/>
    </location>
</feature>
<keyword evidence="2" id="KW-0472">Membrane</keyword>
<dbReference type="Proteomes" id="UP000199118">
    <property type="component" value="Unassembled WGS sequence"/>
</dbReference>
<accession>A0A1H3FML0</accession>
<feature type="transmembrane region" description="Helical" evidence="2">
    <location>
        <begin position="250"/>
        <end position="268"/>
    </location>
</feature>
<evidence type="ECO:0000313" key="4">
    <source>
        <dbReference type="EMBL" id="SDX92323.1"/>
    </source>
</evidence>
<dbReference type="Pfam" id="PF01757">
    <property type="entry name" value="Acyl_transf_3"/>
    <property type="match status" value="1"/>
</dbReference>
<feature type="transmembrane region" description="Helical" evidence="2">
    <location>
        <begin position="344"/>
        <end position="366"/>
    </location>
</feature>
<feature type="transmembrane region" description="Helical" evidence="2">
    <location>
        <begin position="191"/>
        <end position="210"/>
    </location>
</feature>
<feature type="compositionally biased region" description="Basic and acidic residues" evidence="1">
    <location>
        <begin position="24"/>
        <end position="35"/>
    </location>
</feature>
<feature type="transmembrane region" description="Helical" evidence="2">
    <location>
        <begin position="274"/>
        <end position="298"/>
    </location>
</feature>
<dbReference type="OrthoDB" id="9814956at2"/>
<evidence type="ECO:0000313" key="5">
    <source>
        <dbReference type="Proteomes" id="UP000199118"/>
    </source>
</evidence>
<dbReference type="InterPro" id="IPR052734">
    <property type="entry name" value="Nod_factor_acetyltransferase"/>
</dbReference>
<feature type="transmembrane region" description="Helical" evidence="2">
    <location>
        <begin position="47"/>
        <end position="67"/>
    </location>
</feature>
<feature type="domain" description="Acyltransferase 3" evidence="3">
    <location>
        <begin position="46"/>
        <end position="362"/>
    </location>
</feature>
<feature type="transmembrane region" description="Helical" evidence="2">
    <location>
        <begin position="164"/>
        <end position="182"/>
    </location>
</feature>
<feature type="region of interest" description="Disordered" evidence="1">
    <location>
        <begin position="1"/>
        <end position="39"/>
    </location>
</feature>
<dbReference type="EMBL" id="FNMZ01000013">
    <property type="protein sequence ID" value="SDX92323.1"/>
    <property type="molecule type" value="Genomic_DNA"/>
</dbReference>
<gene>
    <name evidence="4" type="ORF">SAMN05444336_11324</name>
</gene>